<feature type="transmembrane region" description="Helical" evidence="1">
    <location>
        <begin position="20"/>
        <end position="37"/>
    </location>
</feature>
<comment type="caution">
    <text evidence="2">The sequence shown here is derived from an EMBL/GenBank/DDBJ whole genome shotgun (WGS) entry which is preliminary data.</text>
</comment>
<keyword evidence="1" id="KW-0472">Membrane</keyword>
<name>A0ABX4BK84_FLAFR</name>
<proteinExistence type="predicted"/>
<sequence length="299" mass="34005">MYFFGPKIYFKKAYYDTFKIYIDIFFLLNYGDLFFNLKIKTMKKLLYLFAASLLVFTSCSKDDNDSSNSTSSILPKKVTTTYSGGDSDVQNIVYNGNKIVTSTDQDGYVIKYTYTGEFITKVEEFDKDGKLDKTTDYTYLNGKLNTSVEKSADPTATYYYETKFMHNADGTVFYENFRGLILTGVEQEYGATGKYTFKDQNLVKLEVSYYGNEYSYVYEYDTKNNPLKNVLGYNLLLEDENASVNNVLKETSTSGSGAKISTSTTTYSYKYDANNYPTETVKSYPSGTSVATQTTQIVY</sequence>
<evidence type="ECO:0008006" key="4">
    <source>
        <dbReference type="Google" id="ProtNLM"/>
    </source>
</evidence>
<dbReference type="Proteomes" id="UP000198382">
    <property type="component" value="Unassembled WGS sequence"/>
</dbReference>
<reference evidence="2 3" key="1">
    <citation type="submission" date="2016-11" db="EMBL/GenBank/DDBJ databases">
        <title>Whole genomes of Flavobacteriaceae.</title>
        <authorList>
            <person name="Stine C."/>
            <person name="Li C."/>
            <person name="Tadesse D."/>
        </authorList>
    </citation>
    <scope>NUCLEOTIDE SEQUENCE [LARGE SCALE GENOMIC DNA]</scope>
    <source>
        <strain evidence="2 3">DSM 15937</strain>
    </source>
</reference>
<keyword evidence="1" id="KW-0812">Transmembrane</keyword>
<keyword evidence="1" id="KW-1133">Transmembrane helix</keyword>
<organism evidence="2 3">
    <name type="scientific">Flavobacterium frigidimaris</name>
    <dbReference type="NCBI Taxonomy" id="262320"/>
    <lineage>
        <taxon>Bacteria</taxon>
        <taxon>Pseudomonadati</taxon>
        <taxon>Bacteroidota</taxon>
        <taxon>Flavobacteriia</taxon>
        <taxon>Flavobacteriales</taxon>
        <taxon>Flavobacteriaceae</taxon>
        <taxon>Flavobacterium</taxon>
    </lineage>
</organism>
<dbReference type="EMBL" id="MUGV01000039">
    <property type="protein sequence ID" value="OXA76118.1"/>
    <property type="molecule type" value="Genomic_DNA"/>
</dbReference>
<protein>
    <recommendedName>
        <fullName evidence="4">YD repeat-containing protein</fullName>
    </recommendedName>
</protein>
<keyword evidence="3" id="KW-1185">Reference proteome</keyword>
<evidence type="ECO:0000313" key="2">
    <source>
        <dbReference type="EMBL" id="OXA76118.1"/>
    </source>
</evidence>
<evidence type="ECO:0000313" key="3">
    <source>
        <dbReference type="Proteomes" id="UP000198382"/>
    </source>
</evidence>
<evidence type="ECO:0000256" key="1">
    <source>
        <dbReference type="SAM" id="Phobius"/>
    </source>
</evidence>
<gene>
    <name evidence="2" type="ORF">B0A65_19900</name>
</gene>
<accession>A0ABX4BK84</accession>